<dbReference type="EMBL" id="LR216287">
    <property type="protein sequence ID" value="VFJ14319.1"/>
    <property type="molecule type" value="Genomic_DNA"/>
</dbReference>
<sequence length="64" mass="7557">MNLSINQFKLNFCGSRFILGYWSFIDSRVLNKIFEIAQLRKYFMFAGMINQGAYLTFVSLKIFT</sequence>
<evidence type="ECO:0000313" key="1">
    <source>
        <dbReference type="EMBL" id="VFJ14319.1"/>
    </source>
</evidence>
<dbReference type="Proteomes" id="UP000294299">
    <property type="component" value="Chromosome NFRAN"/>
</dbReference>
<accession>A0A484IE17</accession>
<proteinExistence type="predicted"/>
<reference evidence="1 2" key="1">
    <citation type="submission" date="2019-02" db="EMBL/GenBank/DDBJ databases">
        <authorList>
            <person name="Lehtovirta-Morley E L."/>
        </authorList>
    </citation>
    <scope>NUCLEOTIDE SEQUENCE [LARGE SCALE GENOMIC DNA]</scope>
    <source>
        <strain evidence="1">NFRAN1</strain>
    </source>
</reference>
<organism evidence="1 2">
    <name type="scientific">Candidatus Nitrosocosmicus franklandianus</name>
    <dbReference type="NCBI Taxonomy" id="1798806"/>
    <lineage>
        <taxon>Archaea</taxon>
        <taxon>Nitrososphaerota</taxon>
        <taxon>Nitrososphaeria</taxon>
        <taxon>Nitrososphaerales</taxon>
        <taxon>Nitrososphaeraceae</taxon>
        <taxon>Candidatus Nitrosocosmicus</taxon>
    </lineage>
</organism>
<evidence type="ECO:0000313" key="2">
    <source>
        <dbReference type="Proteomes" id="UP000294299"/>
    </source>
</evidence>
<name>A0A484IE17_9ARCH</name>
<keyword evidence="2" id="KW-1185">Reference proteome</keyword>
<protein>
    <submittedName>
        <fullName evidence="1">Uncharacterized protein</fullName>
    </submittedName>
</protein>
<dbReference type="KEGG" id="nfn:NFRAN_1997"/>
<gene>
    <name evidence="1" type="ORF">NFRAN_1997</name>
</gene>
<dbReference type="AlphaFoldDB" id="A0A484IE17"/>